<keyword evidence="1" id="KW-0472">Membrane</keyword>
<evidence type="ECO:0000313" key="2">
    <source>
        <dbReference type="EMBL" id="MDQ0998858.1"/>
    </source>
</evidence>
<evidence type="ECO:0000256" key="1">
    <source>
        <dbReference type="SAM" id="Phobius"/>
    </source>
</evidence>
<dbReference type="Proteomes" id="UP001237780">
    <property type="component" value="Unassembled WGS sequence"/>
</dbReference>
<evidence type="ECO:0000313" key="3">
    <source>
        <dbReference type="Proteomes" id="UP001237780"/>
    </source>
</evidence>
<keyword evidence="3" id="KW-1185">Reference proteome</keyword>
<gene>
    <name evidence="2" type="ORF">QFZ34_004040</name>
</gene>
<accession>A0ABU0SGL0</accession>
<protein>
    <submittedName>
        <fullName evidence="2">Uncharacterized protein</fullName>
    </submittedName>
</protein>
<keyword evidence="1" id="KW-1133">Transmembrane helix</keyword>
<proteinExistence type="predicted"/>
<reference evidence="2 3" key="1">
    <citation type="submission" date="2023-07" db="EMBL/GenBank/DDBJ databases">
        <title>Comparative genomics of wheat-associated soil bacteria to identify genetic determinants of phenazine resistance.</title>
        <authorList>
            <person name="Mouncey N."/>
        </authorList>
    </citation>
    <scope>NUCLEOTIDE SEQUENCE [LARGE SCALE GENOMIC DNA]</scope>
    <source>
        <strain evidence="2 3">W4I11</strain>
    </source>
</reference>
<feature type="transmembrane region" description="Helical" evidence="1">
    <location>
        <begin position="67"/>
        <end position="87"/>
    </location>
</feature>
<sequence>MFDGVSVARILLVSVSLSFIIKACWHSHELSEILNAADIAGLSDGRCTLTLLADVAKERKKLLRETLVSMGLASAAVITATILYCYFD</sequence>
<comment type="caution">
    <text evidence="2">The sequence shown here is derived from an EMBL/GenBank/DDBJ whole genome shotgun (WGS) entry which is preliminary data.</text>
</comment>
<keyword evidence="1" id="KW-0812">Transmembrane</keyword>
<name>A0ABU0SGL0_9HYPH</name>
<dbReference type="EMBL" id="JAUSZT010000003">
    <property type="protein sequence ID" value="MDQ0998858.1"/>
    <property type="molecule type" value="Genomic_DNA"/>
</dbReference>
<organism evidence="2 3">
    <name type="scientific">Phyllobacterium ifriqiyense</name>
    <dbReference type="NCBI Taxonomy" id="314238"/>
    <lineage>
        <taxon>Bacteria</taxon>
        <taxon>Pseudomonadati</taxon>
        <taxon>Pseudomonadota</taxon>
        <taxon>Alphaproteobacteria</taxon>
        <taxon>Hyphomicrobiales</taxon>
        <taxon>Phyllobacteriaceae</taxon>
        <taxon>Phyllobacterium</taxon>
    </lineage>
</organism>